<dbReference type="Proteomes" id="UP001281147">
    <property type="component" value="Unassembled WGS sequence"/>
</dbReference>
<evidence type="ECO:0000313" key="2">
    <source>
        <dbReference type="Proteomes" id="UP001281147"/>
    </source>
</evidence>
<keyword evidence="2" id="KW-1185">Reference proteome</keyword>
<name>A0ACC3MQW7_9PEZI</name>
<evidence type="ECO:0000313" key="1">
    <source>
        <dbReference type="EMBL" id="KAK3701667.1"/>
    </source>
</evidence>
<sequence>MSSNRTETASNTPVPVVLQKVETPTHNVQDSTTPANKEDPRRDVSVQLQYLRNDPLYNTVKPLQITPNFLDNEGRSNVRLEAGPPEIINDVRGRQDQFTLDGNGFCYVSAPTNFKDWSSQPQIGKDYLTELEELLKREVEGCDEIIFYDARIRQEGDEGARVQGLSFNPFARQVHVDNTETSVLEKIRSITEMKADYYLSGRARIINIWRPIKHPVYDCGLAVADGATLRHGDVLECDRHRQDTGQYWDTMGVIKYRPGYDWYYMSRQDEPDVLLFKNYDSALDVPARNCLHTAFDLPPSEIPVASPTRESIEVRALVFTHPKGFRRPSGNAMPHPLALHLEQEDLKLVFDEHSITDRLRTDIDEGNEVKDAVLLLRRQEIRRLEHLCEALVAERDGLQRERDSSCVELEQAHEQIAIQTTHAEALQSKVRSLESQLAQEHSDVHKQIQALSTDRADARLYEQSRVRDESDGISHSHRAGKRGTNNHETTLLLQHIDRQQAEIDKWKAEAMGKGSEAVSRCWQGSVDEAVRREREKDSFLIRALTDEMEKLRATR</sequence>
<proteinExistence type="predicted"/>
<organism evidence="1 2">
    <name type="scientific">Vermiconidia calcicola</name>
    <dbReference type="NCBI Taxonomy" id="1690605"/>
    <lineage>
        <taxon>Eukaryota</taxon>
        <taxon>Fungi</taxon>
        <taxon>Dikarya</taxon>
        <taxon>Ascomycota</taxon>
        <taxon>Pezizomycotina</taxon>
        <taxon>Dothideomycetes</taxon>
        <taxon>Dothideomycetidae</taxon>
        <taxon>Mycosphaerellales</taxon>
        <taxon>Extremaceae</taxon>
        <taxon>Vermiconidia</taxon>
    </lineage>
</organism>
<protein>
    <submittedName>
        <fullName evidence="1">Uncharacterized protein</fullName>
    </submittedName>
</protein>
<gene>
    <name evidence="1" type="ORF">LTR37_015319</name>
</gene>
<reference evidence="1" key="1">
    <citation type="submission" date="2023-07" db="EMBL/GenBank/DDBJ databases">
        <title>Black Yeasts Isolated from many extreme environments.</title>
        <authorList>
            <person name="Coleine C."/>
            <person name="Stajich J.E."/>
            <person name="Selbmann L."/>
        </authorList>
    </citation>
    <scope>NUCLEOTIDE SEQUENCE</scope>
    <source>
        <strain evidence="1">CCFEE 5714</strain>
    </source>
</reference>
<comment type="caution">
    <text evidence="1">The sequence shown here is derived from an EMBL/GenBank/DDBJ whole genome shotgun (WGS) entry which is preliminary data.</text>
</comment>
<dbReference type="EMBL" id="JAUTXU010000170">
    <property type="protein sequence ID" value="KAK3701667.1"/>
    <property type="molecule type" value="Genomic_DNA"/>
</dbReference>
<accession>A0ACC3MQW7</accession>